<evidence type="ECO:0000313" key="1">
    <source>
        <dbReference type="EMBL" id="MDW4572668.1"/>
    </source>
</evidence>
<reference evidence="1 2" key="1">
    <citation type="submission" date="2023-11" db="EMBL/GenBank/DDBJ databases">
        <title>Draft genome sequence of Microbacterium arthrosphaerae JCM 30492.</title>
        <authorList>
            <person name="Zhang G."/>
            <person name="Ding Y."/>
        </authorList>
    </citation>
    <scope>NUCLEOTIDE SEQUENCE [LARGE SCALE GENOMIC DNA]</scope>
    <source>
        <strain evidence="1 2">JCM 30492</strain>
    </source>
</reference>
<dbReference type="RefSeq" id="WP_318353187.1">
    <property type="nucleotide sequence ID" value="NZ_JAWQEV010000002.1"/>
</dbReference>
<dbReference type="EMBL" id="JAWQEV010000002">
    <property type="protein sequence ID" value="MDW4572668.1"/>
    <property type="molecule type" value="Genomic_DNA"/>
</dbReference>
<accession>A0ABU4H050</accession>
<organism evidence="1 2">
    <name type="scientific">Microbacterium arthrosphaerae</name>
    <dbReference type="NCBI Taxonomy" id="792652"/>
    <lineage>
        <taxon>Bacteria</taxon>
        <taxon>Bacillati</taxon>
        <taxon>Actinomycetota</taxon>
        <taxon>Actinomycetes</taxon>
        <taxon>Micrococcales</taxon>
        <taxon>Microbacteriaceae</taxon>
        <taxon>Microbacterium</taxon>
    </lineage>
</organism>
<sequence>MSDERLEQLSGPALAAAATLLRVVEPSREISKAIRQSGRTVVDLRDGQVTCGWSDLTDDAWSGDGIEQVRWSRQPAPRLARTMAAVLRCCWPVRDASLYPGQPSSKGQILNAYAKLGAIGSDEIGDGVSRHAIGALTTLEATGLVTWDRDDDSIRLGPVVATWSSRAEETLRVNWDRLPSAEGA</sequence>
<gene>
    <name evidence="1" type="ORF">R8Z58_07745</name>
</gene>
<keyword evidence="2" id="KW-1185">Reference proteome</keyword>
<comment type="caution">
    <text evidence="1">The sequence shown here is derived from an EMBL/GenBank/DDBJ whole genome shotgun (WGS) entry which is preliminary data.</text>
</comment>
<protein>
    <submittedName>
        <fullName evidence="1">Uncharacterized protein</fullName>
    </submittedName>
</protein>
<dbReference type="Proteomes" id="UP001283109">
    <property type="component" value="Unassembled WGS sequence"/>
</dbReference>
<name>A0ABU4H050_9MICO</name>
<proteinExistence type="predicted"/>
<evidence type="ECO:0000313" key="2">
    <source>
        <dbReference type="Proteomes" id="UP001283109"/>
    </source>
</evidence>